<accession>A0ABZ0WHQ0</accession>
<sequence>MHIPKTAGTSITAVLEDNISVVDSMIMKKIRNSYYNNCIDYSLLTAAKVVAGHIPMSVASLMSGPVRKIVFLRDPVDLSISTFNYMKKLGEIDQSEDLVDFITSPRGECIKNIQTKWLSSSFLPSTPTHRESMHFEFGRSVEKMSFVIDDAVLKEAVKNVDDLEFVGIFEQMERSIALMCERFDFGRSPNSIALNVGVYSKTRNEQLTALLKDENRFDMELYRFGKERFESFDVSGGLGTASASSERLAPYAFIDMDDSIRHNGFHLREIWPHWYGVRWTTGASEIYPACEIIPGVEYVCELSVLSIILPDDASNVQILINDTPLNYVLMEAGGVWYYRGIFCFESAVSRPKLEIVVPFATKPSAIGMSADDRTLGLAVKSIKLMPLENCAVNFR</sequence>
<dbReference type="EMBL" id="CP139965">
    <property type="protein sequence ID" value="WQD76887.1"/>
    <property type="molecule type" value="Genomic_DNA"/>
</dbReference>
<evidence type="ECO:0000313" key="1">
    <source>
        <dbReference type="EMBL" id="WQD76887.1"/>
    </source>
</evidence>
<reference evidence="1 2" key="1">
    <citation type="submission" date="2023-12" db="EMBL/GenBank/DDBJ databases">
        <title>Genome sequencing and assembly of bacterial species from a model synthetic community.</title>
        <authorList>
            <person name="Hogle S.L."/>
        </authorList>
    </citation>
    <scope>NUCLEOTIDE SEQUENCE [LARGE SCALE GENOMIC DNA]</scope>
    <source>
        <strain evidence="1 2">HAMBI 2494</strain>
    </source>
</reference>
<dbReference type="InterPro" id="IPR027417">
    <property type="entry name" value="P-loop_NTPase"/>
</dbReference>
<evidence type="ECO:0000313" key="2">
    <source>
        <dbReference type="Proteomes" id="UP001325479"/>
    </source>
</evidence>
<dbReference type="Gene3D" id="3.40.50.300">
    <property type="entry name" value="P-loop containing nucleotide triphosphate hydrolases"/>
    <property type="match status" value="1"/>
</dbReference>
<gene>
    <name evidence="1" type="ORF">U0042_22835</name>
</gene>
<name>A0ABZ0WHQ0_9BURK</name>
<organism evidence="1 2">
    <name type="scientific">Paraburkholderia kururiensis</name>
    <dbReference type="NCBI Taxonomy" id="984307"/>
    <lineage>
        <taxon>Bacteria</taxon>
        <taxon>Pseudomonadati</taxon>
        <taxon>Pseudomonadota</taxon>
        <taxon>Betaproteobacteria</taxon>
        <taxon>Burkholderiales</taxon>
        <taxon>Burkholderiaceae</taxon>
        <taxon>Paraburkholderia</taxon>
    </lineage>
</organism>
<protein>
    <recommendedName>
        <fullName evidence="3">Sulfotransferase domain-containing protein</fullName>
    </recommendedName>
</protein>
<evidence type="ECO:0008006" key="3">
    <source>
        <dbReference type="Google" id="ProtNLM"/>
    </source>
</evidence>
<dbReference type="RefSeq" id="WP_157977771.1">
    <property type="nucleotide sequence ID" value="NZ_CP139965.1"/>
</dbReference>
<dbReference type="Proteomes" id="UP001325479">
    <property type="component" value="Chromosome"/>
</dbReference>
<proteinExistence type="predicted"/>
<keyword evidence="2" id="KW-1185">Reference proteome</keyword>